<dbReference type="PANTHER" id="PTHR11908:SF153">
    <property type="entry name" value="DEHYDROGENASE"/>
    <property type="match status" value="1"/>
</dbReference>
<sequence length="742" mass="80857">MAPSVSHIGQPRNRVDGRLKVTGAARYAAEYQANELLHGYVVVSTIAAGRIVAIDTREARAMPGVVQIFTHLDRQGVSWWDRDWQDDTAPPGHPFRPLHSDRILYDGQPIALVIAESFEAARNAADVVHVLYEVAPHQTDIHAAEADQYEPPKKREGVPPPPEPRGDLDQALAEAAFRVDAEYEQPSEHHNPMELFASTVIYEENDKLTIYDKTQGSQNAQQFVSAVFDLDDVKVVNAYVGGAFGSGLRPRYQLFLAVMAALKLKRSVRLELSRREMFYLSYRPITLQKLSIGADSNGKLLALKHHAVQATSLFEDYQEAVVNWSGLAYQCDNAAFSYTLSQVNTDTPGDMRAPGAATGVFALETAMDELSYAAGIDPLELRLRNYAERDQNMDKEFTSKALRECYAEGAEHFGWSKRQPTPRSMHDGKELVGYGMASGFWDAQVNKAEAKVRLLADGSVEVLTAASDIGTGTYTILAQIAAEAFEIPIDRVKVSIGASDLPTSPVEGGSWMAASVGSAVHLAAEAIKTKLIHRANRHHEAFLPIASADLCVEAGMVKKTDGTGPTISVAELMQAAQWDAVEETGKAGPDMLQMQKYISYTHSAVFVEVRVDEQLGVARVKRIVSAIAAGKILNPKTARSQILGGVVMGVGMAMHEEGLFDHGTGRIMNHNLAEYHVPANADIEDIEVIFVDEHDDKVNPIGVKGLGEIGIVGVAAAIGNAIYHATGKRLRTLPFTIDKIIS</sequence>
<dbReference type="InterPro" id="IPR036856">
    <property type="entry name" value="Ald_Oxase/Xan_DH_a/b_sf"/>
</dbReference>
<keyword evidence="4" id="KW-1185">Reference proteome</keyword>
<evidence type="ECO:0000259" key="2">
    <source>
        <dbReference type="SMART" id="SM01008"/>
    </source>
</evidence>
<evidence type="ECO:0000256" key="1">
    <source>
        <dbReference type="SAM" id="MobiDB-lite"/>
    </source>
</evidence>
<dbReference type="Gene3D" id="3.30.365.10">
    <property type="entry name" value="Aldehyde oxidase/xanthine dehydrogenase, molybdopterin binding domain"/>
    <property type="match status" value="4"/>
</dbReference>
<evidence type="ECO:0000313" key="4">
    <source>
        <dbReference type="Proteomes" id="UP000474802"/>
    </source>
</evidence>
<dbReference type="RefSeq" id="WP_164534854.1">
    <property type="nucleotide sequence ID" value="NZ_JAALFG010000003.1"/>
</dbReference>
<dbReference type="SUPFAM" id="SSF54665">
    <property type="entry name" value="CO dehydrogenase molybdoprotein N-domain-like"/>
    <property type="match status" value="1"/>
</dbReference>
<dbReference type="GO" id="GO:0005506">
    <property type="term" value="F:iron ion binding"/>
    <property type="evidence" value="ECO:0007669"/>
    <property type="project" value="InterPro"/>
</dbReference>
<gene>
    <name evidence="3" type="ORF">G5575_13890</name>
</gene>
<dbReference type="InterPro" id="IPR046867">
    <property type="entry name" value="AldOxase/xan_DH_MoCoBD2"/>
</dbReference>
<dbReference type="SMART" id="SM01008">
    <property type="entry name" value="Ald_Xan_dh_C"/>
    <property type="match status" value="1"/>
</dbReference>
<dbReference type="EMBL" id="JAALFG010000003">
    <property type="protein sequence ID" value="NGP18596.1"/>
    <property type="molecule type" value="Genomic_DNA"/>
</dbReference>
<evidence type="ECO:0000313" key="3">
    <source>
        <dbReference type="EMBL" id="NGP18596.1"/>
    </source>
</evidence>
<dbReference type="GO" id="GO:0016491">
    <property type="term" value="F:oxidoreductase activity"/>
    <property type="evidence" value="ECO:0007669"/>
    <property type="project" value="InterPro"/>
</dbReference>
<feature type="compositionally biased region" description="Basic and acidic residues" evidence="1">
    <location>
        <begin position="143"/>
        <end position="157"/>
    </location>
</feature>
<dbReference type="Gene3D" id="3.90.1170.50">
    <property type="entry name" value="Aldehyde oxidase/xanthine dehydrogenase, a/b hammerhead"/>
    <property type="match status" value="1"/>
</dbReference>
<dbReference type="InterPro" id="IPR000674">
    <property type="entry name" value="Ald_Oxase/Xan_DH_a/b"/>
</dbReference>
<dbReference type="Proteomes" id="UP000474802">
    <property type="component" value="Unassembled WGS sequence"/>
</dbReference>
<organism evidence="3 4">
    <name type="scientific">Devosia aurantiaca</name>
    <dbReference type="NCBI Taxonomy" id="2714858"/>
    <lineage>
        <taxon>Bacteria</taxon>
        <taxon>Pseudomonadati</taxon>
        <taxon>Pseudomonadota</taxon>
        <taxon>Alphaproteobacteria</taxon>
        <taxon>Hyphomicrobiales</taxon>
        <taxon>Devosiaceae</taxon>
        <taxon>Devosia</taxon>
    </lineage>
</organism>
<dbReference type="InterPro" id="IPR008274">
    <property type="entry name" value="AldOxase/xan_DH_MoCoBD1"/>
</dbReference>
<dbReference type="AlphaFoldDB" id="A0A6M1SPV4"/>
<feature type="domain" description="Aldehyde oxidase/xanthine dehydrogenase a/b hammerhead" evidence="2">
    <location>
        <begin position="22"/>
        <end position="136"/>
    </location>
</feature>
<reference evidence="3 4" key="1">
    <citation type="submission" date="2020-02" db="EMBL/GenBank/DDBJ databases">
        <authorList>
            <person name="Khan S.A."/>
            <person name="Jeon C.O."/>
            <person name="Chun B.H."/>
        </authorList>
    </citation>
    <scope>NUCLEOTIDE SEQUENCE [LARGE SCALE GENOMIC DNA]</scope>
    <source>
        <strain evidence="3 4">H239</strain>
    </source>
</reference>
<feature type="region of interest" description="Disordered" evidence="1">
    <location>
        <begin position="143"/>
        <end position="166"/>
    </location>
</feature>
<name>A0A6M1SPV4_9HYPH</name>
<dbReference type="Pfam" id="PF20256">
    <property type="entry name" value="MoCoBD_2"/>
    <property type="match status" value="1"/>
</dbReference>
<proteinExistence type="predicted"/>
<comment type="caution">
    <text evidence="3">The sequence shown here is derived from an EMBL/GenBank/DDBJ whole genome shotgun (WGS) entry which is preliminary data.</text>
</comment>
<dbReference type="Pfam" id="PF01315">
    <property type="entry name" value="Ald_Xan_dh_C"/>
    <property type="match status" value="1"/>
</dbReference>
<protein>
    <submittedName>
        <fullName evidence="3">Xanthine dehydrogenase family protein molybdopterin-binding subunit</fullName>
    </submittedName>
</protein>
<reference evidence="3 4" key="2">
    <citation type="submission" date="2020-03" db="EMBL/GenBank/DDBJ databases">
        <title>Devosia chinhatensis sp. nov., isolated from a hexachlorocyclohexane (HCH) dump site in India.</title>
        <authorList>
            <person name="Kumar M."/>
            <person name="Lal R."/>
        </authorList>
    </citation>
    <scope>NUCLEOTIDE SEQUENCE [LARGE SCALE GENOMIC DNA]</scope>
    <source>
        <strain evidence="3 4">H239</strain>
    </source>
</reference>
<dbReference type="InterPro" id="IPR016208">
    <property type="entry name" value="Ald_Oxase/xanthine_DH-like"/>
</dbReference>
<dbReference type="PANTHER" id="PTHR11908">
    <property type="entry name" value="XANTHINE DEHYDROGENASE"/>
    <property type="match status" value="1"/>
</dbReference>
<dbReference type="SUPFAM" id="SSF56003">
    <property type="entry name" value="Molybdenum cofactor-binding domain"/>
    <property type="match status" value="1"/>
</dbReference>
<accession>A0A6M1SPV4</accession>
<dbReference type="Pfam" id="PF02738">
    <property type="entry name" value="MoCoBD_1"/>
    <property type="match status" value="1"/>
</dbReference>
<dbReference type="InterPro" id="IPR037165">
    <property type="entry name" value="AldOxase/xan_DH_Mopterin-bd_sf"/>
</dbReference>